<name>A0A2G9TT13_TELCI</name>
<keyword evidence="2" id="KW-1185">Reference proteome</keyword>
<protein>
    <submittedName>
        <fullName evidence="1">Uncharacterized protein</fullName>
    </submittedName>
</protein>
<organism evidence="1 2">
    <name type="scientific">Teladorsagia circumcincta</name>
    <name type="common">Brown stomach worm</name>
    <name type="synonym">Ostertagia circumcincta</name>
    <dbReference type="NCBI Taxonomy" id="45464"/>
    <lineage>
        <taxon>Eukaryota</taxon>
        <taxon>Metazoa</taxon>
        <taxon>Ecdysozoa</taxon>
        <taxon>Nematoda</taxon>
        <taxon>Chromadorea</taxon>
        <taxon>Rhabditida</taxon>
        <taxon>Rhabditina</taxon>
        <taxon>Rhabditomorpha</taxon>
        <taxon>Strongyloidea</taxon>
        <taxon>Trichostrongylidae</taxon>
        <taxon>Teladorsagia</taxon>
    </lineage>
</organism>
<accession>A0A2G9TT13</accession>
<reference evidence="1 2" key="1">
    <citation type="submission" date="2015-09" db="EMBL/GenBank/DDBJ databases">
        <title>Draft genome of the parasitic nematode Teladorsagia circumcincta isolate WARC Sus (inbred).</title>
        <authorList>
            <person name="Mitreva M."/>
        </authorList>
    </citation>
    <scope>NUCLEOTIDE SEQUENCE [LARGE SCALE GENOMIC DNA]</scope>
    <source>
        <strain evidence="1 2">S</strain>
    </source>
</reference>
<feature type="non-terminal residue" evidence="1">
    <location>
        <position position="1"/>
    </location>
</feature>
<evidence type="ECO:0000313" key="1">
    <source>
        <dbReference type="EMBL" id="PIO60410.1"/>
    </source>
</evidence>
<dbReference type="AlphaFoldDB" id="A0A2G9TT13"/>
<dbReference type="Proteomes" id="UP000230423">
    <property type="component" value="Unassembled WGS sequence"/>
</dbReference>
<dbReference type="EMBL" id="KZ355529">
    <property type="protein sequence ID" value="PIO60410.1"/>
    <property type="molecule type" value="Genomic_DNA"/>
</dbReference>
<gene>
    <name evidence="1" type="ORF">TELCIR_18092</name>
</gene>
<proteinExistence type="predicted"/>
<evidence type="ECO:0000313" key="2">
    <source>
        <dbReference type="Proteomes" id="UP000230423"/>
    </source>
</evidence>
<sequence>GHIDTHSLTERLRLHLPEANSWLPVLRQRTRVRQASSVSGCLRTVSRRHHRRCVHEYPARGPISAVLPLGKRPVWSLDPQRRLPYLATSHSNHADIRDIVVDTSQLSTVLDRLTNKTIYDKRLRPSGSCGRRTTGAGGQRVLIHRNVELEGEAKVLT</sequence>